<proteinExistence type="predicted"/>
<evidence type="ECO:0000313" key="1">
    <source>
        <dbReference type="EMBL" id="WWQ65123.1"/>
    </source>
</evidence>
<gene>
    <name evidence="1" type="ORF">V2W30_18470</name>
</gene>
<organism evidence="1 2">
    <name type="scientific">Streptomyces citrinus</name>
    <dbReference type="NCBI Taxonomy" id="3118173"/>
    <lineage>
        <taxon>Bacteria</taxon>
        <taxon>Bacillati</taxon>
        <taxon>Actinomycetota</taxon>
        <taxon>Actinomycetes</taxon>
        <taxon>Kitasatosporales</taxon>
        <taxon>Streptomycetaceae</taxon>
        <taxon>Streptomyces</taxon>
    </lineage>
</organism>
<evidence type="ECO:0000313" key="2">
    <source>
        <dbReference type="Proteomes" id="UP001432251"/>
    </source>
</evidence>
<keyword evidence="2" id="KW-1185">Reference proteome</keyword>
<name>A0ACD5AD13_9ACTN</name>
<dbReference type="EMBL" id="CP146022">
    <property type="protein sequence ID" value="WWQ65123.1"/>
    <property type="molecule type" value="Genomic_DNA"/>
</dbReference>
<sequence>MILIPEVLATLLGYGLEEFVRSEYGLLGLLALTVCTLTWSAERKSVPWAAVGAVLALLLLAQTS</sequence>
<accession>A0ACD5AD13</accession>
<protein>
    <submittedName>
        <fullName evidence="1">Uncharacterized protein</fullName>
    </submittedName>
</protein>
<dbReference type="Proteomes" id="UP001432251">
    <property type="component" value="Chromosome"/>
</dbReference>
<reference evidence="1" key="1">
    <citation type="journal article" date="2025" name="Int. J. Syst. Evol. Microbiol.">
        <title>Streptomyces citrinus sp. nov., with yellow diffusible pigment.</title>
        <authorList>
            <person name="He Y."/>
            <person name="Yang E."/>
            <person name="Xu J."/>
            <person name="Sun Y."/>
            <person name="Sun L."/>
        </authorList>
    </citation>
    <scope>NUCLEOTIDE SEQUENCE</scope>
    <source>
        <strain evidence="1">Q6</strain>
    </source>
</reference>